<protein>
    <recommendedName>
        <fullName evidence="2">MOSC domain-containing protein</fullName>
    </recommendedName>
</protein>
<sequence>MRSRSRLRPERRRDDDRYDSPFFRADRSTGSEPGGNGFTPLADGTHVTSTPRLGRITVFPVKSLPGSSRETVRLVDGGALEHDREFAVVDADGEYVNGKRTDAVHGLDAAFDPAADELRFRVRESVPSTGALDPGDAGRFALPDERAAAEAWLGEFFGFPVELRRDRAGGHPDTTDYATGPSVVSAATLRTVASWFDGLDADGVRRRLRANLEVENVPAFWEDRLVGSAGRVVPFEVGGVELEGVRPCPRCVVPSRDPETGERYERFRETFVERREATFPEWATTDRFDHMYSLMVHTAAPAAAVGADLAVGDPVTVGEERPERPVE</sequence>
<name>V4HDG8_9EURY</name>
<dbReference type="AlphaFoldDB" id="V4HDG8"/>
<dbReference type="Pfam" id="PF03476">
    <property type="entry name" value="MOSC_N"/>
    <property type="match status" value="1"/>
</dbReference>
<keyword evidence="4" id="KW-1185">Reference proteome</keyword>
<evidence type="ECO:0000313" key="4">
    <source>
        <dbReference type="Proteomes" id="UP000017840"/>
    </source>
</evidence>
<dbReference type="PATRIC" id="fig|1324957.4.peg.2135"/>
<feature type="compositionally biased region" description="Basic and acidic residues" evidence="1">
    <location>
        <begin position="7"/>
        <end position="29"/>
    </location>
</feature>
<comment type="caution">
    <text evidence="3">The sequence shown here is derived from an EMBL/GenBank/DDBJ whole genome shotgun (WGS) entry which is preliminary data.</text>
</comment>
<dbReference type="InterPro" id="IPR005302">
    <property type="entry name" value="MoCF_Sase_C"/>
</dbReference>
<organism evidence="3 4">
    <name type="scientific">Candidatus Halobonum tyrrellensis G22</name>
    <dbReference type="NCBI Taxonomy" id="1324957"/>
    <lineage>
        <taxon>Archaea</taxon>
        <taxon>Methanobacteriati</taxon>
        <taxon>Methanobacteriota</taxon>
        <taxon>Stenosarchaea group</taxon>
        <taxon>Halobacteria</taxon>
        <taxon>Halobacteriales</taxon>
        <taxon>Haloferacaceae</taxon>
        <taxon>Candidatus Halobonum</taxon>
    </lineage>
</organism>
<dbReference type="EMBL" id="ASGZ01000034">
    <property type="protein sequence ID" value="ESP88118.1"/>
    <property type="molecule type" value="Genomic_DNA"/>
</dbReference>
<dbReference type="GO" id="GO:0030151">
    <property type="term" value="F:molybdenum ion binding"/>
    <property type="evidence" value="ECO:0007669"/>
    <property type="project" value="InterPro"/>
</dbReference>
<dbReference type="InterPro" id="IPR005303">
    <property type="entry name" value="MOCOS_middle"/>
</dbReference>
<dbReference type="GO" id="GO:0003824">
    <property type="term" value="F:catalytic activity"/>
    <property type="evidence" value="ECO:0007669"/>
    <property type="project" value="InterPro"/>
</dbReference>
<dbReference type="InterPro" id="IPR011037">
    <property type="entry name" value="Pyrv_Knase-like_insert_dom_sf"/>
</dbReference>
<accession>V4HDG8</accession>
<dbReference type="GO" id="GO:0030170">
    <property type="term" value="F:pyridoxal phosphate binding"/>
    <property type="evidence" value="ECO:0007669"/>
    <property type="project" value="InterPro"/>
</dbReference>
<feature type="domain" description="MOSC" evidence="2">
    <location>
        <begin position="145"/>
        <end position="318"/>
    </location>
</feature>
<dbReference type="SUPFAM" id="SSF141673">
    <property type="entry name" value="MOSC N-terminal domain-like"/>
    <property type="match status" value="1"/>
</dbReference>
<reference evidence="3 4" key="1">
    <citation type="journal article" date="2013" name="Genome Announc.">
        <title>Draft Genome Sequence of 'Candidatus Halobonum tyrrellensis' Strain G22, Isolated from the Hypersaline Waters of Lake Tyrrell, Australia.</title>
        <authorList>
            <person name="Ugalde J.A."/>
            <person name="Narasingarao P."/>
            <person name="Kuo S."/>
            <person name="Podell S."/>
            <person name="Allen E.E."/>
        </authorList>
    </citation>
    <scope>NUCLEOTIDE SEQUENCE [LARGE SCALE GENOMIC DNA]</scope>
    <source>
        <strain evidence="3 4">G22</strain>
    </source>
</reference>
<evidence type="ECO:0000256" key="1">
    <source>
        <dbReference type="SAM" id="MobiDB-lite"/>
    </source>
</evidence>
<dbReference type="PROSITE" id="PS51340">
    <property type="entry name" value="MOSC"/>
    <property type="match status" value="1"/>
</dbReference>
<dbReference type="Pfam" id="PF03473">
    <property type="entry name" value="MOSC"/>
    <property type="match status" value="1"/>
</dbReference>
<dbReference type="SUPFAM" id="SSF50800">
    <property type="entry name" value="PK beta-barrel domain-like"/>
    <property type="match status" value="1"/>
</dbReference>
<dbReference type="eggNOG" id="arCOG04766">
    <property type="taxonomic scope" value="Archaea"/>
</dbReference>
<dbReference type="Proteomes" id="UP000017840">
    <property type="component" value="Unassembled WGS sequence"/>
</dbReference>
<dbReference type="STRING" id="1324957.K933_10522"/>
<evidence type="ECO:0000259" key="2">
    <source>
        <dbReference type="PROSITE" id="PS51340"/>
    </source>
</evidence>
<feature type="region of interest" description="Disordered" evidence="1">
    <location>
        <begin position="1"/>
        <end position="47"/>
    </location>
</feature>
<gene>
    <name evidence="3" type="ORF">K933_10522</name>
</gene>
<evidence type="ECO:0000313" key="3">
    <source>
        <dbReference type="EMBL" id="ESP88118.1"/>
    </source>
</evidence>
<proteinExistence type="predicted"/>